<dbReference type="EMBL" id="FOLH01000001">
    <property type="protein sequence ID" value="SFB79449.1"/>
    <property type="molecule type" value="Genomic_DNA"/>
</dbReference>
<dbReference type="PANTHER" id="PTHR37463">
    <property type="entry name" value="GSL3115 PROTEIN"/>
    <property type="match status" value="1"/>
</dbReference>
<evidence type="ECO:0000313" key="2">
    <source>
        <dbReference type="Proteomes" id="UP000199058"/>
    </source>
</evidence>
<organism evidence="1 2">
    <name type="scientific">Marinospirillum celere</name>
    <dbReference type="NCBI Taxonomy" id="1122252"/>
    <lineage>
        <taxon>Bacteria</taxon>
        <taxon>Pseudomonadati</taxon>
        <taxon>Pseudomonadota</taxon>
        <taxon>Gammaproteobacteria</taxon>
        <taxon>Oceanospirillales</taxon>
        <taxon>Oceanospirillaceae</taxon>
        <taxon>Marinospirillum</taxon>
    </lineage>
</organism>
<dbReference type="PIRSF" id="PIRSF037205">
    <property type="entry name" value="UCP037205"/>
    <property type="match status" value="1"/>
</dbReference>
<dbReference type="AlphaFoldDB" id="A0A1I1DWK5"/>
<reference evidence="1 2" key="1">
    <citation type="submission" date="2016-10" db="EMBL/GenBank/DDBJ databases">
        <authorList>
            <person name="de Groot N.N."/>
        </authorList>
    </citation>
    <scope>NUCLEOTIDE SEQUENCE [LARGE SCALE GENOMIC DNA]</scope>
    <source>
        <strain evidence="1 2">DSM 18438</strain>
    </source>
</reference>
<name>A0A1I1DWK5_9GAMM</name>
<keyword evidence="2" id="KW-1185">Reference proteome</keyword>
<dbReference type="InterPro" id="IPR017136">
    <property type="entry name" value="UCP037205"/>
</dbReference>
<dbReference type="Proteomes" id="UP000199058">
    <property type="component" value="Unassembled WGS sequence"/>
</dbReference>
<dbReference type="RefSeq" id="WP_091957788.1">
    <property type="nucleotide sequence ID" value="NZ_FOLH01000001.1"/>
</dbReference>
<accession>A0A1I1DWK5</accession>
<dbReference type="PANTHER" id="PTHR37463:SF1">
    <property type="entry name" value="DUF2256 DOMAIN-CONTAINING PROTEIN"/>
    <property type="match status" value="1"/>
</dbReference>
<protein>
    <recommendedName>
        <fullName evidence="3">DUF2256 domain-containing protein</fullName>
    </recommendedName>
</protein>
<dbReference type="Pfam" id="PF10013">
    <property type="entry name" value="DUF2256"/>
    <property type="match status" value="1"/>
</dbReference>
<evidence type="ECO:0000313" key="1">
    <source>
        <dbReference type="EMBL" id="SFB79449.1"/>
    </source>
</evidence>
<gene>
    <name evidence="1" type="ORF">SAMN05660443_0172</name>
</gene>
<dbReference type="OrthoDB" id="27194at2"/>
<evidence type="ECO:0008006" key="3">
    <source>
        <dbReference type="Google" id="ProtNLM"/>
    </source>
</evidence>
<sequence>MHKKLFLPEKVCPICKRPFAWRKKWRNNWEAVIYCSKACRGKARACDQEAETNG</sequence>
<proteinExistence type="predicted"/>
<dbReference type="STRING" id="1122252.SAMN05660443_0172"/>